<proteinExistence type="predicted"/>
<accession>A0A8S1L0Y0</accession>
<sequence length="201" mass="24477">MWVLCNRFLFQQTFSTKLEIQGLCQTNIIQKIYFKIFYAHLNIVYFWNIFQYFEYKKQKDQNAYIFEVCNLNYSLMTQLFITILKDTIKVKFVNKHESFQVNILKKKMILIQVFSHSKQELDHSYCFKLFEIQQFKNSILTKLFSNTQSLIKKRILLLNKLISYNQFIIFQAYFQVKFCDKNKAKFTLLAMLNKMNKYDKL</sequence>
<dbReference type="EMBL" id="CAJJDN010000015">
    <property type="protein sequence ID" value="CAD8061530.1"/>
    <property type="molecule type" value="Genomic_DNA"/>
</dbReference>
<reference evidence="1" key="1">
    <citation type="submission" date="2021-01" db="EMBL/GenBank/DDBJ databases">
        <authorList>
            <consortium name="Genoscope - CEA"/>
            <person name="William W."/>
        </authorList>
    </citation>
    <scope>NUCLEOTIDE SEQUENCE</scope>
</reference>
<dbReference type="AlphaFoldDB" id="A0A8S1L0Y0"/>
<comment type="caution">
    <text evidence="1">The sequence shown here is derived from an EMBL/GenBank/DDBJ whole genome shotgun (WGS) entry which is preliminary data.</text>
</comment>
<gene>
    <name evidence="1" type="ORF">PSON_ATCC_30995.1.T0150379</name>
</gene>
<protein>
    <submittedName>
        <fullName evidence="1">Uncharacterized protein</fullName>
    </submittedName>
</protein>
<dbReference type="Proteomes" id="UP000692954">
    <property type="component" value="Unassembled WGS sequence"/>
</dbReference>
<name>A0A8S1L0Y0_9CILI</name>
<keyword evidence="2" id="KW-1185">Reference proteome</keyword>
<evidence type="ECO:0000313" key="2">
    <source>
        <dbReference type="Proteomes" id="UP000692954"/>
    </source>
</evidence>
<organism evidence="1 2">
    <name type="scientific">Paramecium sonneborni</name>
    <dbReference type="NCBI Taxonomy" id="65129"/>
    <lineage>
        <taxon>Eukaryota</taxon>
        <taxon>Sar</taxon>
        <taxon>Alveolata</taxon>
        <taxon>Ciliophora</taxon>
        <taxon>Intramacronucleata</taxon>
        <taxon>Oligohymenophorea</taxon>
        <taxon>Peniculida</taxon>
        <taxon>Parameciidae</taxon>
        <taxon>Paramecium</taxon>
    </lineage>
</organism>
<evidence type="ECO:0000313" key="1">
    <source>
        <dbReference type="EMBL" id="CAD8061530.1"/>
    </source>
</evidence>